<dbReference type="AlphaFoldDB" id="A0A9W7F8P3"/>
<feature type="region of interest" description="Disordered" evidence="2">
    <location>
        <begin position="223"/>
        <end position="261"/>
    </location>
</feature>
<evidence type="ECO:0000256" key="1">
    <source>
        <dbReference type="SAM" id="Coils"/>
    </source>
</evidence>
<gene>
    <name evidence="4" type="ORF">TrRE_jg9325</name>
</gene>
<protein>
    <submittedName>
        <fullName evidence="4">Uncharacterized protein</fullName>
    </submittedName>
</protein>
<accession>A0A9W7F8P3</accession>
<organism evidence="4 5">
    <name type="scientific">Triparma retinervis</name>
    <dbReference type="NCBI Taxonomy" id="2557542"/>
    <lineage>
        <taxon>Eukaryota</taxon>
        <taxon>Sar</taxon>
        <taxon>Stramenopiles</taxon>
        <taxon>Ochrophyta</taxon>
        <taxon>Bolidophyceae</taxon>
        <taxon>Parmales</taxon>
        <taxon>Triparmaceae</taxon>
        <taxon>Triparma</taxon>
    </lineage>
</organism>
<evidence type="ECO:0000313" key="5">
    <source>
        <dbReference type="Proteomes" id="UP001165082"/>
    </source>
</evidence>
<dbReference type="EMBL" id="BRXZ01000173">
    <property type="protein sequence ID" value="GMI06731.1"/>
    <property type="molecule type" value="Genomic_DNA"/>
</dbReference>
<feature type="transmembrane region" description="Helical" evidence="3">
    <location>
        <begin position="108"/>
        <end position="129"/>
    </location>
</feature>
<sequence>MTGQEEKVKLQGKPEFYLFPRKKHWLRSAASLAMVSHIIGASWVLYNLSLGGNKWVESLKVGRRLLNLDEPDYEHDEHTILHVWMCAIQFRYIITDSYAVYQAFVNRRLLFTSVSTHLLEGFVCSLFFIGHSSLTEGRDCFVFGVTCVVWTLMWLGAYVAMNFERMNAKIARAKRELKRMRRAARDNTKNTFFGSFSDGEGNQFQRRLKSSFNSLNNLVNFRDGDNTTTDEEREREANTSEDSDDFVNTSFRKRRNRKRTM</sequence>
<feature type="compositionally biased region" description="Basic and acidic residues" evidence="2">
    <location>
        <begin position="223"/>
        <end position="238"/>
    </location>
</feature>
<reference evidence="4" key="1">
    <citation type="submission" date="2022-07" db="EMBL/GenBank/DDBJ databases">
        <title>Genome analysis of Parmales, a sister group of diatoms, reveals the evolutionary specialization of diatoms from phago-mixotrophs to photoautotrophs.</title>
        <authorList>
            <person name="Ban H."/>
            <person name="Sato S."/>
            <person name="Yoshikawa S."/>
            <person name="Kazumasa Y."/>
            <person name="Nakamura Y."/>
            <person name="Ichinomiya M."/>
            <person name="Saitoh K."/>
            <person name="Sato N."/>
            <person name="Blanc-Mathieu R."/>
            <person name="Endo H."/>
            <person name="Kuwata A."/>
            <person name="Ogata H."/>
        </authorList>
    </citation>
    <scope>NUCLEOTIDE SEQUENCE</scope>
</reference>
<proteinExistence type="predicted"/>
<feature type="coiled-coil region" evidence="1">
    <location>
        <begin position="163"/>
        <end position="190"/>
    </location>
</feature>
<feature type="compositionally biased region" description="Basic residues" evidence="2">
    <location>
        <begin position="251"/>
        <end position="261"/>
    </location>
</feature>
<keyword evidence="3" id="KW-0472">Membrane</keyword>
<name>A0A9W7F8P3_9STRA</name>
<evidence type="ECO:0000313" key="4">
    <source>
        <dbReference type="EMBL" id="GMI06731.1"/>
    </source>
</evidence>
<keyword evidence="3" id="KW-1133">Transmembrane helix</keyword>
<keyword evidence="3" id="KW-0812">Transmembrane</keyword>
<dbReference type="OrthoDB" id="203045at2759"/>
<dbReference type="Proteomes" id="UP001165082">
    <property type="component" value="Unassembled WGS sequence"/>
</dbReference>
<evidence type="ECO:0000256" key="3">
    <source>
        <dbReference type="SAM" id="Phobius"/>
    </source>
</evidence>
<keyword evidence="1" id="KW-0175">Coiled coil</keyword>
<feature type="transmembrane region" description="Helical" evidence="3">
    <location>
        <begin position="141"/>
        <end position="161"/>
    </location>
</feature>
<comment type="caution">
    <text evidence="4">The sequence shown here is derived from an EMBL/GenBank/DDBJ whole genome shotgun (WGS) entry which is preliminary data.</text>
</comment>
<evidence type="ECO:0000256" key="2">
    <source>
        <dbReference type="SAM" id="MobiDB-lite"/>
    </source>
</evidence>
<keyword evidence="5" id="KW-1185">Reference proteome</keyword>